<dbReference type="InterPro" id="IPR045024">
    <property type="entry name" value="NDH-2"/>
</dbReference>
<dbReference type="InterPro" id="IPR054585">
    <property type="entry name" value="NDH2-like_C"/>
</dbReference>
<reference evidence="9" key="1">
    <citation type="submission" date="2023-11" db="EMBL/GenBank/DDBJ databases">
        <authorList>
            <person name="Alioto T."/>
            <person name="Alioto T."/>
            <person name="Gomez Garrido J."/>
        </authorList>
    </citation>
    <scope>NUCLEOTIDE SEQUENCE</scope>
</reference>
<dbReference type="InterPro" id="IPR036188">
    <property type="entry name" value="FAD/NAD-bd_sf"/>
</dbReference>
<evidence type="ECO:0000256" key="2">
    <source>
        <dbReference type="ARBA" id="ARBA00022630"/>
    </source>
</evidence>
<name>A0AAI9EAU3_9PEZI</name>
<dbReference type="PRINTS" id="PR00368">
    <property type="entry name" value="FADPNR"/>
</dbReference>
<dbReference type="GO" id="GO:0003954">
    <property type="term" value="F:NADH dehydrogenase activity"/>
    <property type="evidence" value="ECO:0007669"/>
    <property type="project" value="InterPro"/>
</dbReference>
<evidence type="ECO:0000256" key="5">
    <source>
        <dbReference type="ARBA" id="ARBA00023027"/>
    </source>
</evidence>
<keyword evidence="3" id="KW-0274">FAD</keyword>
<dbReference type="AlphaFoldDB" id="A0AAI9EAU3"/>
<accession>A0AAI9EAU3</accession>
<evidence type="ECO:0000259" key="8">
    <source>
        <dbReference type="Pfam" id="PF22366"/>
    </source>
</evidence>
<evidence type="ECO:0000256" key="4">
    <source>
        <dbReference type="ARBA" id="ARBA00023002"/>
    </source>
</evidence>
<keyword evidence="5" id="KW-0520">NAD</keyword>
<feature type="domain" description="FAD/NAD(P)-binding" evidence="7">
    <location>
        <begin position="47"/>
        <end position="425"/>
    </location>
</feature>
<evidence type="ECO:0000256" key="1">
    <source>
        <dbReference type="ARBA" id="ARBA00005272"/>
    </source>
</evidence>
<keyword evidence="10" id="KW-1185">Reference proteome</keyword>
<gene>
    <name evidence="9" type="ORF">LECACI_7A004492</name>
</gene>
<comment type="similarity">
    <text evidence="1">Belongs to the NADH dehydrogenase family.</text>
</comment>
<dbReference type="InterPro" id="IPR023753">
    <property type="entry name" value="FAD/NAD-binding_dom"/>
</dbReference>
<dbReference type="Gene3D" id="3.50.50.100">
    <property type="match status" value="1"/>
</dbReference>
<protein>
    <submittedName>
        <fullName evidence="9">External alternative NAD(P)H-ubiquinone oxidoreductase B3, mitochondrial</fullName>
    </submittedName>
</protein>
<dbReference type="EMBL" id="CAVMBE010000025">
    <property type="protein sequence ID" value="CAK4012950.1"/>
    <property type="molecule type" value="Genomic_DNA"/>
</dbReference>
<dbReference type="Pfam" id="PF07992">
    <property type="entry name" value="Pyr_redox_2"/>
    <property type="match status" value="1"/>
</dbReference>
<dbReference type="SUPFAM" id="SSF51905">
    <property type="entry name" value="FAD/NAD(P)-binding domain"/>
    <property type="match status" value="2"/>
</dbReference>
<evidence type="ECO:0000313" key="9">
    <source>
        <dbReference type="EMBL" id="CAK4012950.1"/>
    </source>
</evidence>
<feature type="domain" description="External alternative NADH-ubiquinone oxidoreductase-like C-terminal" evidence="8">
    <location>
        <begin position="448"/>
        <end position="506"/>
    </location>
</feature>
<dbReference type="Proteomes" id="UP001296104">
    <property type="component" value="Unassembled WGS sequence"/>
</dbReference>
<comment type="caution">
    <text evidence="9">The sequence shown here is derived from an EMBL/GenBank/DDBJ whole genome shotgun (WGS) entry which is preliminary data.</text>
</comment>
<organism evidence="9 10">
    <name type="scientific">Lecanosticta acicola</name>
    <dbReference type="NCBI Taxonomy" id="111012"/>
    <lineage>
        <taxon>Eukaryota</taxon>
        <taxon>Fungi</taxon>
        <taxon>Dikarya</taxon>
        <taxon>Ascomycota</taxon>
        <taxon>Pezizomycotina</taxon>
        <taxon>Dothideomycetes</taxon>
        <taxon>Dothideomycetidae</taxon>
        <taxon>Mycosphaerellales</taxon>
        <taxon>Mycosphaerellaceae</taxon>
        <taxon>Lecanosticta</taxon>
    </lineage>
</organism>
<dbReference type="GO" id="GO:0005739">
    <property type="term" value="C:mitochondrion"/>
    <property type="evidence" value="ECO:0007669"/>
    <property type="project" value="UniProtKB-ARBA"/>
</dbReference>
<evidence type="ECO:0000256" key="6">
    <source>
        <dbReference type="SAM" id="MobiDB-lite"/>
    </source>
</evidence>
<proteinExistence type="inferred from homology"/>
<evidence type="ECO:0000256" key="3">
    <source>
        <dbReference type="ARBA" id="ARBA00022827"/>
    </source>
</evidence>
<dbReference type="PANTHER" id="PTHR43706">
    <property type="entry name" value="NADH DEHYDROGENASE"/>
    <property type="match status" value="1"/>
</dbReference>
<dbReference type="PANTHER" id="PTHR43706:SF17">
    <property type="entry name" value="NADH DEHYDROGENASE (EUROFUNG)"/>
    <property type="match status" value="1"/>
</dbReference>
<feature type="compositionally biased region" description="Basic and acidic residues" evidence="6">
    <location>
        <begin position="150"/>
        <end position="162"/>
    </location>
</feature>
<dbReference type="Pfam" id="PF22366">
    <property type="entry name" value="NDH2_C"/>
    <property type="match status" value="1"/>
</dbReference>
<keyword evidence="4" id="KW-0560">Oxidoreductase</keyword>
<keyword evidence="2" id="KW-0285">Flavoprotein</keyword>
<sequence length="510" mass="57358">MQCLRRTARLPVLSHCLLPTAKTSIAATQTRHASISHLDSTRNGRERVVVLGSGWGGFTVSRDLDPNKYQVVVVSPRSYFIFTPLLAGTSVGTLEFRTILEPIRRFRKRGLETEFFQGWADRVDLEKRTLTIEEATEDPVSSRALTYGPNEDKSLQQKKGEERAGAKKGELFDIEWDKLIVAVGCYAQTFNTPGVRQNAYFLKDAGDARRIRNRLLSCFEIAALPTTDENMKRHFLNFAVVGGGPTGIEWSAELYDLIYEDMRRLYPALIKYVNITVYDVAPNVLSMFDESLGKYAMKHFSRQGIAIKTSHHIQELRPGVPQGMQPPLGVKDGSSLYTLKLQEEGEIAVGMCVWSTGLAINPFVERALKGCVKQHEKSHAIMTDARLQAKDTNDNPIPSVYAIGDCAILEGTAYPATAQVANQKARWLAKHLNKGDIDRTEFTYRDLGVMAYLGGRKAVLQSGKSDISGWIAWVIWRGAYLTKTVSWRNRILIPIYWSINWLFGRDISRF</sequence>
<evidence type="ECO:0000259" key="7">
    <source>
        <dbReference type="Pfam" id="PF07992"/>
    </source>
</evidence>
<feature type="region of interest" description="Disordered" evidence="6">
    <location>
        <begin position="139"/>
        <end position="162"/>
    </location>
</feature>
<evidence type="ECO:0000313" key="10">
    <source>
        <dbReference type="Proteomes" id="UP001296104"/>
    </source>
</evidence>